<comment type="caution">
    <text evidence="2">The sequence shown here is derived from an EMBL/GenBank/DDBJ whole genome shotgun (WGS) entry which is preliminary data.</text>
</comment>
<dbReference type="PROSITE" id="PS51257">
    <property type="entry name" value="PROKAR_LIPOPROTEIN"/>
    <property type="match status" value="1"/>
</dbReference>
<evidence type="ECO:0000313" key="3">
    <source>
        <dbReference type="Proteomes" id="UP000789941"/>
    </source>
</evidence>
<gene>
    <name evidence="2" type="ORF">LFW2832_00972</name>
</gene>
<dbReference type="InterPro" id="IPR025442">
    <property type="entry name" value="DUF4185"/>
</dbReference>
<evidence type="ECO:0000259" key="1">
    <source>
        <dbReference type="Pfam" id="PF13810"/>
    </source>
</evidence>
<evidence type="ECO:0000313" key="2">
    <source>
        <dbReference type="EMBL" id="VVC04476.1"/>
    </source>
</evidence>
<feature type="domain" description="DUF4185" evidence="1">
    <location>
        <begin position="59"/>
        <end position="371"/>
    </location>
</feature>
<dbReference type="Proteomes" id="UP000789941">
    <property type="component" value="Unassembled WGS sequence"/>
</dbReference>
<organism evidence="2 3">
    <name type="scientific">Candidatus Bilamarchaeum dharawalense</name>
    <dbReference type="NCBI Taxonomy" id="2885759"/>
    <lineage>
        <taxon>Archaea</taxon>
        <taxon>Candidatus Micrarchaeota</taxon>
        <taxon>Candidatus Micrarchaeia</taxon>
        <taxon>Candidatus Anstonellales</taxon>
        <taxon>Candidatus Bilamarchaeaceae</taxon>
        <taxon>Candidatus Bilamarchaeum</taxon>
    </lineage>
</organism>
<name>A0A5E4LX69_9ARCH</name>
<reference evidence="2 3" key="1">
    <citation type="submission" date="2019-08" db="EMBL/GenBank/DDBJ databases">
        <authorList>
            <person name="Vazquez-Campos X."/>
        </authorList>
    </citation>
    <scope>NUCLEOTIDE SEQUENCE [LARGE SCALE GENOMIC DNA]</scope>
    <source>
        <strain evidence="2">LFW-283_2</strain>
    </source>
</reference>
<protein>
    <recommendedName>
        <fullName evidence="1">DUF4185 domain-containing protein</fullName>
    </recommendedName>
</protein>
<proteinExistence type="predicted"/>
<dbReference type="AlphaFoldDB" id="A0A5E4LX69"/>
<dbReference type="Pfam" id="PF13810">
    <property type="entry name" value="DUF4185"/>
    <property type="match status" value="1"/>
</dbReference>
<dbReference type="EMBL" id="CABMJJ010000009">
    <property type="protein sequence ID" value="VVC04476.1"/>
    <property type="molecule type" value="Genomic_DNA"/>
</dbReference>
<sequence>MNKFFVFVVLVLLGFGCFNKPTDGGQIIINQTQNNQTLPHNETIGIVGEPTYVCELIDDKAHTIGVGGADLGIPVALPSQGNKLWIIFGDVFGASGLGSGGASAVLEAQTPFNCAQTNWKTKVDGKFYQPLTSKRQQGDSSTVPAGAIEINGTLYLYSMRVDHWANKLVPGDETTAHGVLFKEQGDDFVEVISWPVDEKHTNTAPVWGELNGETVIFMAITGKYRESPVYLAYVKPGEIENKNAYHYLTGLGSNNQPSWSTNIADASPIKGMENVKVGEVSLVKNEKYLMMFQSYGGSGGYMLFSADQPYGPYSSPAKFTPCGTILKPASWLQPGWSGCYGGYIFPNNFGVDGKDIYYTISVWRPYTTVVLKMRTG</sequence>
<accession>A0A5E4LX69</accession>